<keyword evidence="2" id="KW-1185">Reference proteome</keyword>
<evidence type="ECO:0000313" key="1">
    <source>
        <dbReference type="EMBL" id="EUC29842.1"/>
    </source>
</evidence>
<protein>
    <submittedName>
        <fullName evidence="1">Uncharacterized protein</fullName>
    </submittedName>
</protein>
<evidence type="ECO:0000313" key="2">
    <source>
        <dbReference type="Proteomes" id="UP000053841"/>
    </source>
</evidence>
<sequence length="115" mass="12673">YDVPRPQSPVPPSHKQQNAQRLGLGVCCRCREPRKPNAFGNSRACFYVCVNTCTPLFHSPSMPEPHPVHSAVQLPPNPDLVNKKKISKIWAGIVANTSRVQSPSLIKLRNRAAAP</sequence>
<dbReference type="RefSeq" id="XP_007715860.1">
    <property type="nucleotide sequence ID" value="XM_007717670.1"/>
</dbReference>
<organism evidence="1 2">
    <name type="scientific">Cochliobolus carbonum (strain 26-R-13)</name>
    <name type="common">Maize leaf spot fungus</name>
    <name type="synonym">Bipolaris zeicola</name>
    <dbReference type="NCBI Taxonomy" id="930089"/>
    <lineage>
        <taxon>Eukaryota</taxon>
        <taxon>Fungi</taxon>
        <taxon>Dikarya</taxon>
        <taxon>Ascomycota</taxon>
        <taxon>Pezizomycotina</taxon>
        <taxon>Dothideomycetes</taxon>
        <taxon>Pleosporomycetidae</taxon>
        <taxon>Pleosporales</taxon>
        <taxon>Pleosporineae</taxon>
        <taxon>Pleosporaceae</taxon>
        <taxon>Bipolaris</taxon>
    </lineage>
</organism>
<gene>
    <name evidence="1" type="ORF">COCCADRAFT_105501</name>
</gene>
<dbReference type="HOGENOM" id="CLU_2114633_0_0_1"/>
<dbReference type="Proteomes" id="UP000053841">
    <property type="component" value="Unassembled WGS sequence"/>
</dbReference>
<feature type="non-terminal residue" evidence="1">
    <location>
        <position position="1"/>
    </location>
</feature>
<dbReference type="GeneID" id="19143219"/>
<dbReference type="KEGG" id="bze:COCCADRAFT_105501"/>
<dbReference type="AlphaFoldDB" id="W6XQX6"/>
<dbReference type="EMBL" id="KI964727">
    <property type="protein sequence ID" value="EUC29842.1"/>
    <property type="molecule type" value="Genomic_DNA"/>
</dbReference>
<accession>W6XQX6</accession>
<proteinExistence type="predicted"/>
<reference evidence="1 2" key="1">
    <citation type="journal article" date="2013" name="PLoS Genet.">
        <title>Comparative genome structure, secondary metabolite, and effector coding capacity across Cochliobolus pathogens.</title>
        <authorList>
            <person name="Condon B.J."/>
            <person name="Leng Y."/>
            <person name="Wu D."/>
            <person name="Bushley K.E."/>
            <person name="Ohm R.A."/>
            <person name="Otillar R."/>
            <person name="Martin J."/>
            <person name="Schackwitz W."/>
            <person name="Grimwood J."/>
            <person name="MohdZainudin N."/>
            <person name="Xue C."/>
            <person name="Wang R."/>
            <person name="Manning V.A."/>
            <person name="Dhillon B."/>
            <person name="Tu Z.J."/>
            <person name="Steffenson B.J."/>
            <person name="Salamov A."/>
            <person name="Sun H."/>
            <person name="Lowry S."/>
            <person name="LaButti K."/>
            <person name="Han J."/>
            <person name="Copeland A."/>
            <person name="Lindquist E."/>
            <person name="Barry K."/>
            <person name="Schmutz J."/>
            <person name="Baker S.E."/>
            <person name="Ciuffetti L.M."/>
            <person name="Grigoriev I.V."/>
            <person name="Zhong S."/>
            <person name="Turgeon B.G."/>
        </authorList>
    </citation>
    <scope>NUCLEOTIDE SEQUENCE [LARGE SCALE GENOMIC DNA]</scope>
    <source>
        <strain evidence="1 2">26-R-13</strain>
    </source>
</reference>
<name>W6XQX6_COCC2</name>